<dbReference type="EMBL" id="JBHLVO010000008">
    <property type="protein sequence ID" value="MFC0272092.1"/>
    <property type="molecule type" value="Genomic_DNA"/>
</dbReference>
<organism evidence="1 2">
    <name type="scientific">Metabacillus herbersteinensis</name>
    <dbReference type="NCBI Taxonomy" id="283816"/>
    <lineage>
        <taxon>Bacteria</taxon>
        <taxon>Bacillati</taxon>
        <taxon>Bacillota</taxon>
        <taxon>Bacilli</taxon>
        <taxon>Bacillales</taxon>
        <taxon>Bacillaceae</taxon>
        <taxon>Metabacillus</taxon>
    </lineage>
</organism>
<keyword evidence="2" id="KW-1185">Reference proteome</keyword>
<sequence length="41" mass="4624">MGNVGDVMGRLWTLEYRIKPVNQPGIHVDDVLNKKGCEILD</sequence>
<comment type="caution">
    <text evidence="1">The sequence shown here is derived from an EMBL/GenBank/DDBJ whole genome shotgun (WGS) entry which is preliminary data.</text>
</comment>
<name>A0ABV6GEH9_9BACI</name>
<reference evidence="1 2" key="1">
    <citation type="submission" date="2024-09" db="EMBL/GenBank/DDBJ databases">
        <authorList>
            <person name="Sun Q."/>
            <person name="Mori K."/>
        </authorList>
    </citation>
    <scope>NUCLEOTIDE SEQUENCE [LARGE SCALE GENOMIC DNA]</scope>
    <source>
        <strain evidence="1 2">CCM 7228</strain>
    </source>
</reference>
<protein>
    <submittedName>
        <fullName evidence="1">Uncharacterized protein</fullName>
    </submittedName>
</protein>
<dbReference type="Proteomes" id="UP001589854">
    <property type="component" value="Unassembled WGS sequence"/>
</dbReference>
<evidence type="ECO:0000313" key="2">
    <source>
        <dbReference type="Proteomes" id="UP001589854"/>
    </source>
</evidence>
<accession>A0ABV6GEH9</accession>
<gene>
    <name evidence="1" type="ORF">ACFFIX_11580</name>
</gene>
<evidence type="ECO:0000313" key="1">
    <source>
        <dbReference type="EMBL" id="MFC0272092.1"/>
    </source>
</evidence>
<proteinExistence type="predicted"/>
<dbReference type="RefSeq" id="WP_378934049.1">
    <property type="nucleotide sequence ID" value="NZ_JBHLVO010000008.1"/>
</dbReference>